<dbReference type="InterPro" id="IPR013225">
    <property type="entry name" value="PaaX_C"/>
</dbReference>
<dbReference type="PANTHER" id="PTHR30319">
    <property type="entry name" value="PHENYLACETIC ACID REGULATOR-RELATED TRANSCRIPTIONAL REPRESSOR"/>
    <property type="match status" value="1"/>
</dbReference>
<name>A0AA86MEV4_9BURK</name>
<dbReference type="RefSeq" id="WP_298217932.1">
    <property type="nucleotide sequence ID" value="NZ_AP028947.1"/>
</dbReference>
<sequence length="263" mass="29961">MRKPTAKSLILDLLLASKGRPLSAKQAIAACGIFDISVNNTRVALVRLSAEGLIESAGRALYQLTDDAHTLADDVAAWRTRSTRVRQWDGSYIVVQADKLSRSEARQQRARARSLLMLGFQPLNEHLFIRPNNIEDNLETVRVRLYKLGLEKEAPVFQASGFDSTTEHRIATLWNPRELEQNYQQLEKKMRTWLDRFHALEPEVAARESFLLGGTAIKHVVYDPFLPSEWVDVQARKQFLSAVDEVDQAGMRIWNSMWENAES</sequence>
<evidence type="ECO:0000259" key="1">
    <source>
        <dbReference type="Pfam" id="PF07848"/>
    </source>
</evidence>
<evidence type="ECO:0000259" key="2">
    <source>
        <dbReference type="Pfam" id="PF08223"/>
    </source>
</evidence>
<dbReference type="InterPro" id="IPR012906">
    <property type="entry name" value="PaaX-like_N"/>
</dbReference>
<dbReference type="Pfam" id="PF07848">
    <property type="entry name" value="PaaX"/>
    <property type="match status" value="1"/>
</dbReference>
<evidence type="ECO:0000313" key="3">
    <source>
        <dbReference type="EMBL" id="BET27416.1"/>
    </source>
</evidence>
<gene>
    <name evidence="3" type="ORF">RGQ30_29170</name>
</gene>
<reference evidence="3 4" key="1">
    <citation type="submission" date="2023-10" db="EMBL/GenBank/DDBJ databases">
        <title>Complete Genome Sequence of Limnobacter thiooxidans CS-K2T, Isolated from freshwater lake sediments in Bavaria, Germany.</title>
        <authorList>
            <person name="Naruki M."/>
            <person name="Watanabe A."/>
            <person name="Warashina T."/>
            <person name="Morita T."/>
            <person name="Arakawa K."/>
        </authorList>
    </citation>
    <scope>NUCLEOTIDE SEQUENCE [LARGE SCALE GENOMIC DNA]</scope>
    <source>
        <strain evidence="3 4">CS-K2</strain>
    </source>
</reference>
<dbReference type="Proteomes" id="UP001329151">
    <property type="component" value="Chromosome"/>
</dbReference>
<feature type="domain" description="Transcriptional repressor PaaX-like N-terminal" evidence="1">
    <location>
        <begin position="6"/>
        <end position="67"/>
    </location>
</feature>
<evidence type="ECO:0000313" key="4">
    <source>
        <dbReference type="Proteomes" id="UP001329151"/>
    </source>
</evidence>
<dbReference type="Gene3D" id="1.10.10.10">
    <property type="entry name" value="Winged helix-like DNA-binding domain superfamily/Winged helix DNA-binding domain"/>
    <property type="match status" value="1"/>
</dbReference>
<dbReference type="PANTHER" id="PTHR30319:SF1">
    <property type="entry name" value="TRANSCRIPTIONAL REPRESSOR PAAX"/>
    <property type="match status" value="1"/>
</dbReference>
<dbReference type="Pfam" id="PF08223">
    <property type="entry name" value="PaaX_C"/>
    <property type="match status" value="1"/>
</dbReference>
<feature type="domain" description="Transcriptional repressor PaaX-like C-terminal" evidence="2">
    <location>
        <begin position="174"/>
        <end position="255"/>
    </location>
</feature>
<proteinExistence type="predicted"/>
<dbReference type="AlphaFoldDB" id="A0AA86MEV4"/>
<protein>
    <submittedName>
        <fullName evidence="3">PaaX family transcriptional regulator C-terminal domain-containing protein</fullName>
    </submittedName>
</protein>
<dbReference type="GO" id="GO:0006351">
    <property type="term" value="P:DNA-templated transcription"/>
    <property type="evidence" value="ECO:0007669"/>
    <property type="project" value="TreeGrafter"/>
</dbReference>
<dbReference type="EMBL" id="AP028947">
    <property type="protein sequence ID" value="BET27416.1"/>
    <property type="molecule type" value="Genomic_DNA"/>
</dbReference>
<keyword evidence="4" id="KW-1185">Reference proteome</keyword>
<accession>A0AA86MEV4</accession>
<dbReference type="Gene3D" id="3.30.70.2650">
    <property type="match status" value="1"/>
</dbReference>
<organism evidence="3 4">
    <name type="scientific">Limnobacter thiooxidans</name>
    <dbReference type="NCBI Taxonomy" id="131080"/>
    <lineage>
        <taxon>Bacteria</taxon>
        <taxon>Pseudomonadati</taxon>
        <taxon>Pseudomonadota</taxon>
        <taxon>Betaproteobacteria</taxon>
        <taxon>Burkholderiales</taxon>
        <taxon>Burkholderiaceae</taxon>
        <taxon>Limnobacter</taxon>
    </lineage>
</organism>
<dbReference type="KEGG" id="lto:RGQ30_29170"/>
<dbReference type="InterPro" id="IPR036388">
    <property type="entry name" value="WH-like_DNA-bd_sf"/>
</dbReference>